<dbReference type="Gene3D" id="2.30.29.30">
    <property type="entry name" value="Pleckstrin-homology domain (PH domain)/Phosphotyrosine-binding domain (PTB)"/>
    <property type="match status" value="1"/>
</dbReference>
<sequence>MHPHACALLPEGRHFSLWTKRYFVLKERVLYSFRSLSHESSTSTILLRDCFVSAHKTPTLRGLRASNKPGAVLFGFSIKANDNKLIKTLYAETAEDRQRWLEALKQQNSAPSFHDAFSLVGGPPLGVGRFGSVRLAIERKTQQKVAVKIGCSTHGVADPLSLG</sequence>
<dbReference type="PROSITE" id="PS50003">
    <property type="entry name" value="PH_DOMAIN"/>
    <property type="match status" value="1"/>
</dbReference>
<comment type="caution">
    <text evidence="3">The sequence shown here is derived from an EMBL/GenBank/DDBJ whole genome shotgun (WGS) entry which is preliminary data.</text>
</comment>
<protein>
    <submittedName>
        <fullName evidence="3">CAM rad domain-containing protein</fullName>
    </submittedName>
</protein>
<dbReference type="InParanoid" id="A0A1D3D491"/>
<dbReference type="Proteomes" id="UP000095192">
    <property type="component" value="Unassembled WGS sequence"/>
</dbReference>
<keyword evidence="1" id="KW-0547">Nucleotide-binding</keyword>
<dbReference type="InterPro" id="IPR017441">
    <property type="entry name" value="Protein_kinase_ATP_BS"/>
</dbReference>
<evidence type="ECO:0000313" key="3">
    <source>
        <dbReference type="EMBL" id="OEH78267.1"/>
    </source>
</evidence>
<dbReference type="Gene3D" id="3.30.200.20">
    <property type="entry name" value="Phosphorylase Kinase, domain 1"/>
    <property type="match status" value="1"/>
</dbReference>
<keyword evidence="4" id="KW-1185">Reference proteome</keyword>
<dbReference type="InterPro" id="IPR011993">
    <property type="entry name" value="PH-like_dom_sf"/>
</dbReference>
<reference evidence="3 4" key="1">
    <citation type="journal article" date="2016" name="BMC Genomics">
        <title>Comparative genomics reveals Cyclospora cayetanensis possesses coccidia-like metabolism and invasion components but unique surface antigens.</title>
        <authorList>
            <person name="Liu S."/>
            <person name="Wang L."/>
            <person name="Zheng H."/>
            <person name="Xu Z."/>
            <person name="Roellig D.M."/>
            <person name="Li N."/>
            <person name="Frace M.A."/>
            <person name="Tang K."/>
            <person name="Arrowood M.J."/>
            <person name="Moss D.M."/>
            <person name="Zhang L."/>
            <person name="Feng Y."/>
            <person name="Xiao L."/>
        </authorList>
    </citation>
    <scope>NUCLEOTIDE SEQUENCE [LARGE SCALE GENOMIC DNA]</scope>
    <source>
        <strain evidence="3 4">CHN_HEN01</strain>
    </source>
</reference>
<dbReference type="SUPFAM" id="SSF50729">
    <property type="entry name" value="PH domain-like"/>
    <property type="match status" value="1"/>
</dbReference>
<feature type="domain" description="PH" evidence="2">
    <location>
        <begin position="18"/>
        <end position="109"/>
    </location>
</feature>
<dbReference type="PROSITE" id="PS00107">
    <property type="entry name" value="PROTEIN_KINASE_ATP"/>
    <property type="match status" value="1"/>
</dbReference>
<dbReference type="Pfam" id="PF00169">
    <property type="entry name" value="PH"/>
    <property type="match status" value="1"/>
</dbReference>
<dbReference type="SMART" id="SM00233">
    <property type="entry name" value="PH"/>
    <property type="match status" value="1"/>
</dbReference>
<feature type="binding site" evidence="1">
    <location>
        <position position="148"/>
    </location>
    <ligand>
        <name>ATP</name>
        <dbReference type="ChEBI" id="CHEBI:30616"/>
    </ligand>
</feature>
<evidence type="ECO:0000313" key="4">
    <source>
        <dbReference type="Proteomes" id="UP000095192"/>
    </source>
</evidence>
<proteinExistence type="predicted"/>
<name>A0A1D3D491_9EIME</name>
<evidence type="ECO:0000259" key="2">
    <source>
        <dbReference type="PROSITE" id="PS50003"/>
    </source>
</evidence>
<dbReference type="AlphaFoldDB" id="A0A1D3D491"/>
<dbReference type="VEuPathDB" id="ToxoDB:cyc_08455"/>
<keyword evidence="1" id="KW-0067">ATP-binding</keyword>
<dbReference type="GO" id="GO:0005524">
    <property type="term" value="F:ATP binding"/>
    <property type="evidence" value="ECO:0007669"/>
    <property type="project" value="UniProtKB-UniRule"/>
</dbReference>
<dbReference type="EMBL" id="JROU02000801">
    <property type="protein sequence ID" value="OEH78267.1"/>
    <property type="molecule type" value="Genomic_DNA"/>
</dbReference>
<accession>A0A1D3D491</accession>
<gene>
    <name evidence="3" type="ORF">cyc_08455</name>
</gene>
<dbReference type="InterPro" id="IPR001849">
    <property type="entry name" value="PH_domain"/>
</dbReference>
<evidence type="ECO:0000256" key="1">
    <source>
        <dbReference type="PROSITE-ProRule" id="PRU10141"/>
    </source>
</evidence>
<organism evidence="3 4">
    <name type="scientific">Cyclospora cayetanensis</name>
    <dbReference type="NCBI Taxonomy" id="88456"/>
    <lineage>
        <taxon>Eukaryota</taxon>
        <taxon>Sar</taxon>
        <taxon>Alveolata</taxon>
        <taxon>Apicomplexa</taxon>
        <taxon>Conoidasida</taxon>
        <taxon>Coccidia</taxon>
        <taxon>Eucoccidiorida</taxon>
        <taxon>Eimeriorina</taxon>
        <taxon>Eimeriidae</taxon>
        <taxon>Cyclospora</taxon>
    </lineage>
</organism>